<evidence type="ECO:0000256" key="7">
    <source>
        <dbReference type="ARBA" id="ARBA00023242"/>
    </source>
</evidence>
<dbReference type="InterPro" id="IPR018328">
    <property type="entry name" value="Rad4_beta-hairpin_dom3"/>
</dbReference>
<feature type="compositionally biased region" description="Basic residues" evidence="8">
    <location>
        <begin position="317"/>
        <end position="330"/>
    </location>
</feature>
<evidence type="ECO:0000313" key="12">
    <source>
        <dbReference type="Proteomes" id="UP000504633"/>
    </source>
</evidence>
<dbReference type="Gene3D" id="3.30.70.2460">
    <property type="entry name" value="Rad4, beta-hairpin domain BHD3"/>
    <property type="match status" value="1"/>
</dbReference>
<dbReference type="SMART" id="SM01030">
    <property type="entry name" value="BHD_1"/>
    <property type="match status" value="1"/>
</dbReference>
<gene>
    <name evidence="13" type="primary">LOC111600890</name>
</gene>
<dbReference type="KEGG" id="dhe:111600890"/>
<evidence type="ECO:0000256" key="5">
    <source>
        <dbReference type="ARBA" id="ARBA00023125"/>
    </source>
</evidence>
<feature type="compositionally biased region" description="Basic and acidic residues" evidence="8">
    <location>
        <begin position="552"/>
        <end position="563"/>
    </location>
</feature>
<dbReference type="FunFam" id="3.30.70.2460:FF:000001">
    <property type="entry name" value="DNA repair protein Rad4 family"/>
    <property type="match status" value="1"/>
</dbReference>
<dbReference type="SMART" id="SM01031">
    <property type="entry name" value="BHD_2"/>
    <property type="match status" value="1"/>
</dbReference>
<dbReference type="GO" id="GO:0006298">
    <property type="term" value="P:mismatch repair"/>
    <property type="evidence" value="ECO:0007669"/>
    <property type="project" value="TreeGrafter"/>
</dbReference>
<dbReference type="InterPro" id="IPR036985">
    <property type="entry name" value="Transglutaminase-like_sf"/>
</dbReference>
<feature type="domain" description="Rad4 beta-hairpin" evidence="10">
    <location>
        <begin position="1116"/>
        <end position="1172"/>
    </location>
</feature>
<dbReference type="InterPro" id="IPR018327">
    <property type="entry name" value="BHD_2"/>
</dbReference>
<dbReference type="Gene3D" id="2.20.20.110">
    <property type="entry name" value="Rad4, beta-hairpin domain BHD1"/>
    <property type="match status" value="1"/>
</dbReference>
<dbReference type="Pfam" id="PF10405">
    <property type="entry name" value="BHD_3"/>
    <property type="match status" value="1"/>
</dbReference>
<dbReference type="NCBIfam" id="TIGR00605">
    <property type="entry name" value="rad4"/>
    <property type="match status" value="1"/>
</dbReference>
<feature type="compositionally biased region" description="Acidic residues" evidence="8">
    <location>
        <begin position="32"/>
        <end position="42"/>
    </location>
</feature>
<dbReference type="Pfam" id="PF03835">
    <property type="entry name" value="Rad4"/>
    <property type="match status" value="1"/>
</dbReference>
<evidence type="ECO:0000259" key="10">
    <source>
        <dbReference type="SMART" id="SM01031"/>
    </source>
</evidence>
<feature type="compositionally biased region" description="Basic and acidic residues" evidence="8">
    <location>
        <begin position="659"/>
        <end position="669"/>
    </location>
</feature>
<feature type="compositionally biased region" description="Polar residues" evidence="8">
    <location>
        <begin position="824"/>
        <end position="838"/>
    </location>
</feature>
<evidence type="ECO:0000256" key="8">
    <source>
        <dbReference type="SAM" id="MobiDB-lite"/>
    </source>
</evidence>
<evidence type="ECO:0000256" key="2">
    <source>
        <dbReference type="ARBA" id="ARBA00009525"/>
    </source>
</evidence>
<dbReference type="GO" id="GO:0071942">
    <property type="term" value="C:XPC complex"/>
    <property type="evidence" value="ECO:0007669"/>
    <property type="project" value="TreeGrafter"/>
</dbReference>
<feature type="region of interest" description="Disordered" evidence="8">
    <location>
        <begin position="794"/>
        <end position="930"/>
    </location>
</feature>
<keyword evidence="7" id="KW-0539">Nucleus</keyword>
<dbReference type="FunFam" id="3.90.260.10:FF:000022">
    <property type="entry name" value="DNA repair protein complementing XP-C cells homolog"/>
    <property type="match status" value="1"/>
</dbReference>
<reference evidence="13" key="1">
    <citation type="submission" date="2025-08" db="UniProtKB">
        <authorList>
            <consortium name="RefSeq"/>
        </authorList>
    </citation>
    <scope>IDENTIFICATION</scope>
    <source>
        <strain evidence="13">15085-1641.00</strain>
        <tissue evidence="13">Whole body</tissue>
    </source>
</reference>
<dbReference type="Pfam" id="PF10404">
    <property type="entry name" value="BHD_2"/>
    <property type="match status" value="1"/>
</dbReference>
<sequence>MSDEEEESMSEGFSASEEDEWKPNKDARGGESSDDDDSEFEELPGGAAAAGAAGASGRSSACGNKKREQKPPSGIKGASVKKRKPSGQSLRSKLYNKYRPLPKTFPTSPTQQNSPTASASGSASRLTASKNAKTPNESNNAIDSSSESSVDDYLVKPADLDLRSSFFMASREKSPSAPPPQFDCNAGIAQLSDSGSGSEDNNDSSLEDKAFDFRDLLENANSLERTREALLSKRNATATPPATKSNAAAMDVNALLALGENQNYAEQTDNKQPKEMHASRRRSEGTGTGRAGATRVGAEETGAATQPPPLDAPSRLSKTKSTRIKRHTKTRPASTVLAAGDTDDSDFEEVADAQLSSDADADATPNVSGDLEIVVGAQPTRLTKEQKTQHELELALKRRLNRDIKDRQLLMHKVSLLCLLARSMKYNRLLADTTLMEATLKLLPSRNAYPTEKGVELKYLQSFVTWFKTAIKLLSQDLYASQAKAGSKRAIIEELLAQIKRKEARCKQDMIFIFIVLARGMGMNCRLIVNLQPMALRPQASDLIPIKLKQEEKNKSQTIKTEKEEEEEEVEELEELEEQKASSLKPVESKPRAVVKRSASKSSPKPNSSSNIPAKAAKKDTEELKSSNSSAKKPKGEPKSSSKTAAAESRSNSQKSKIKHSDSNSESELKAASSNSKAKPKTNAQKMNVEHKASSSRSATTAAVKADAKSSTGKPVAAPKPIEVANEVKPQLMRLKRAPKLPEAGAVKRAKQQLQVEDSPVARRTRKASVDKEKAEEVSYPAAKVGSPVIPKILLRNPKAKKTKQNDAENAKPGGNQLVECETRPSSKSSKTYISTQFLKGDHDAAAASTAAKSGRAKITKDDEPKRELRTRQQKAKMLAIPQLDGGDDSLPLSQRRIKLQKLQKSQSQSSGSTSAGSTPSPAIKKAPVLPKVVQHLRKDRRVLSTDDECVKEKKKTTASDMWVEVWSEVEEQWICIDLFKGKLHCVDTIRRNASSSLAYVFAFQDDLSLKDVTARYCPSWTTTVRKSRVEKSWLDETLAPYLGRRTKRDIREDEELRRIHSDKPLPKSISEFKDHPLYALERHLLKFQGIYPPDAPTLGFIRGEAVYARDCVHLLHSREIWLKSARVVKLGEQPYKVVKARPKWDKLTRSVIKDQPLEIFGYWQTQDYEPPTAENGMVPRNAYGNVELFKACMLPKKTVHLRLPGLMRVCKKLNIDCANAVVGFDFHQGACHPMYDGFVVCEEFAEVVIAAWEEDQQEQARREQEKYETHVYGNWKKLIKGLIIRERLKAKYNF</sequence>
<dbReference type="InterPro" id="IPR042488">
    <property type="entry name" value="Rad4_BHD3_sf"/>
</dbReference>
<dbReference type="RefSeq" id="XP_023172995.2">
    <property type="nucleotide sequence ID" value="XM_023317227.2"/>
</dbReference>
<feature type="region of interest" description="Disordered" evidence="8">
    <location>
        <begin position="552"/>
        <end position="722"/>
    </location>
</feature>
<dbReference type="SMART" id="SM01032">
    <property type="entry name" value="BHD_3"/>
    <property type="match status" value="1"/>
</dbReference>
<feature type="compositionally biased region" description="Low complexity" evidence="8">
    <location>
        <begin position="903"/>
        <end position="924"/>
    </location>
</feature>
<dbReference type="GO" id="GO:0006289">
    <property type="term" value="P:nucleotide-excision repair"/>
    <property type="evidence" value="ECO:0007669"/>
    <property type="project" value="InterPro"/>
</dbReference>
<feature type="compositionally biased region" description="Low complexity" evidence="8">
    <location>
        <begin position="136"/>
        <end position="150"/>
    </location>
</feature>
<feature type="compositionally biased region" description="Basic and acidic residues" evidence="8">
    <location>
        <begin position="21"/>
        <end position="31"/>
    </location>
</feature>
<keyword evidence="12" id="KW-1185">Reference proteome</keyword>
<evidence type="ECO:0000313" key="13">
    <source>
        <dbReference type="RefSeq" id="XP_023172995.2"/>
    </source>
</evidence>
<feature type="compositionally biased region" description="Acidic residues" evidence="8">
    <location>
        <begin position="564"/>
        <end position="577"/>
    </location>
</feature>
<dbReference type="OrthoDB" id="300780at2759"/>
<dbReference type="InterPro" id="IPR018026">
    <property type="entry name" value="DNA_repair_Rad4-like"/>
</dbReference>
<feature type="compositionally biased region" description="Low complexity" evidence="8">
    <location>
        <begin position="45"/>
        <end position="61"/>
    </location>
</feature>
<feature type="compositionally biased region" description="Acidic residues" evidence="8">
    <location>
        <begin position="341"/>
        <end position="351"/>
    </location>
</feature>
<keyword evidence="6" id="KW-0234">DNA repair</keyword>
<evidence type="ECO:0000256" key="3">
    <source>
        <dbReference type="ARBA" id="ARBA00022553"/>
    </source>
</evidence>
<dbReference type="InterPro" id="IPR018326">
    <property type="entry name" value="Rad4_beta-hairpin_dom1"/>
</dbReference>
<evidence type="ECO:0000256" key="4">
    <source>
        <dbReference type="ARBA" id="ARBA00022763"/>
    </source>
</evidence>
<protein>
    <submittedName>
        <fullName evidence="13">DNA repair protein complementing XP-C cells homolog isoform X1</fullName>
    </submittedName>
</protein>
<feature type="region of interest" description="Disordered" evidence="8">
    <location>
        <begin position="169"/>
        <end position="208"/>
    </location>
</feature>
<feature type="compositionally biased region" description="Basic and acidic residues" evidence="8">
    <location>
        <begin position="859"/>
        <end position="871"/>
    </location>
</feature>
<dbReference type="GO" id="GO:0003697">
    <property type="term" value="F:single-stranded DNA binding"/>
    <property type="evidence" value="ECO:0007669"/>
    <property type="project" value="TreeGrafter"/>
</dbReference>
<dbReference type="CTD" id="7508"/>
<dbReference type="Pfam" id="PF10403">
    <property type="entry name" value="BHD_1"/>
    <property type="match status" value="1"/>
</dbReference>
<dbReference type="SUPFAM" id="SSF54001">
    <property type="entry name" value="Cysteine proteinases"/>
    <property type="match status" value="1"/>
</dbReference>
<dbReference type="GO" id="GO:0003684">
    <property type="term" value="F:damaged DNA binding"/>
    <property type="evidence" value="ECO:0007669"/>
    <property type="project" value="InterPro"/>
</dbReference>
<dbReference type="InterPro" id="IPR018325">
    <property type="entry name" value="Rad4/PNGase_transGLS-fold"/>
</dbReference>
<dbReference type="GeneID" id="111600890"/>
<dbReference type="OMA" id="PMYDGFV"/>
<dbReference type="InterPro" id="IPR038765">
    <property type="entry name" value="Papain-like_cys_pep_sf"/>
</dbReference>
<evidence type="ECO:0000259" key="9">
    <source>
        <dbReference type="SMART" id="SM01030"/>
    </source>
</evidence>
<dbReference type="GO" id="GO:0005737">
    <property type="term" value="C:cytoplasm"/>
    <property type="evidence" value="ECO:0007669"/>
    <property type="project" value="TreeGrafter"/>
</dbReference>
<dbReference type="FunFam" id="2.20.20.110:FF:000001">
    <property type="entry name" value="DNA repair protein complementing XP-C cells"/>
    <property type="match status" value="1"/>
</dbReference>
<evidence type="ECO:0000259" key="11">
    <source>
        <dbReference type="SMART" id="SM01032"/>
    </source>
</evidence>
<comment type="similarity">
    <text evidence="2">Belongs to the XPC family.</text>
</comment>
<feature type="compositionally biased region" description="Basic and acidic residues" evidence="8">
    <location>
        <begin position="768"/>
        <end position="777"/>
    </location>
</feature>
<dbReference type="Proteomes" id="UP000504633">
    <property type="component" value="Unplaced"/>
</dbReference>
<organism evidence="12 13">
    <name type="scientific">Drosophila hydei</name>
    <name type="common">Fruit fly</name>
    <dbReference type="NCBI Taxonomy" id="7224"/>
    <lineage>
        <taxon>Eukaryota</taxon>
        <taxon>Metazoa</taxon>
        <taxon>Ecdysozoa</taxon>
        <taxon>Arthropoda</taxon>
        <taxon>Hexapoda</taxon>
        <taxon>Insecta</taxon>
        <taxon>Pterygota</taxon>
        <taxon>Neoptera</taxon>
        <taxon>Endopterygota</taxon>
        <taxon>Diptera</taxon>
        <taxon>Brachycera</taxon>
        <taxon>Muscomorpha</taxon>
        <taxon>Ephydroidea</taxon>
        <taxon>Drosophilidae</taxon>
        <taxon>Drosophila</taxon>
    </lineage>
</organism>
<dbReference type="GO" id="GO:0000111">
    <property type="term" value="C:nucleotide-excision repair factor 2 complex"/>
    <property type="evidence" value="ECO:0007669"/>
    <property type="project" value="TreeGrafter"/>
</dbReference>
<feature type="region of interest" description="Disordered" evidence="8">
    <location>
        <begin position="743"/>
        <end position="781"/>
    </location>
</feature>
<feature type="compositionally biased region" description="Low complexity" evidence="8">
    <location>
        <begin position="600"/>
        <end position="611"/>
    </location>
</feature>
<dbReference type="PANTHER" id="PTHR12135">
    <property type="entry name" value="DNA REPAIR PROTEIN XP-C / RAD4"/>
    <property type="match status" value="1"/>
</dbReference>
<evidence type="ECO:0000256" key="6">
    <source>
        <dbReference type="ARBA" id="ARBA00023204"/>
    </source>
</evidence>
<feature type="compositionally biased region" description="Polar residues" evidence="8">
    <location>
        <begin position="105"/>
        <end position="135"/>
    </location>
</feature>
<dbReference type="Gene3D" id="3.90.260.10">
    <property type="entry name" value="Transglutaminase-like"/>
    <property type="match status" value="2"/>
</dbReference>
<feature type="region of interest" description="Disordered" evidence="8">
    <location>
        <begin position="1"/>
        <end position="150"/>
    </location>
</feature>
<keyword evidence="5" id="KW-0238">DNA-binding</keyword>
<keyword evidence="4" id="KW-0227">DNA damage</keyword>
<dbReference type="InterPro" id="IPR004583">
    <property type="entry name" value="DNA_repair_Rad4"/>
</dbReference>
<comment type="subcellular location">
    <subcellularLocation>
        <location evidence="1">Nucleus</location>
    </subcellularLocation>
</comment>
<accession>A0A6J1M1Y6</accession>
<feature type="compositionally biased region" description="Low complexity" evidence="8">
    <location>
        <begin position="291"/>
        <end position="300"/>
    </location>
</feature>
<evidence type="ECO:0000256" key="1">
    <source>
        <dbReference type="ARBA" id="ARBA00004123"/>
    </source>
</evidence>
<dbReference type="PANTHER" id="PTHR12135:SF0">
    <property type="entry name" value="DNA REPAIR PROTEIN COMPLEMENTING XP-C CELLS"/>
    <property type="match status" value="1"/>
</dbReference>
<feature type="region of interest" description="Disordered" evidence="8">
    <location>
        <begin position="264"/>
        <end position="366"/>
    </location>
</feature>
<feature type="domain" description="Rad4 beta-hairpin" evidence="9">
    <location>
        <begin position="1062"/>
        <end position="1114"/>
    </location>
</feature>
<feature type="domain" description="Rad4 beta-hairpin" evidence="11">
    <location>
        <begin position="1179"/>
        <end position="1253"/>
    </location>
</feature>
<name>A0A6J1M1Y6_DROHY</name>
<proteinExistence type="inferred from homology"/>
<feature type="compositionally biased region" description="Basic and acidic residues" evidence="8">
    <location>
        <begin position="268"/>
        <end position="284"/>
    </location>
</feature>
<keyword evidence="3" id="KW-0597">Phosphoprotein</keyword>